<proteinExistence type="predicted"/>
<evidence type="ECO:0000313" key="5">
    <source>
        <dbReference type="Proteomes" id="UP000571817"/>
    </source>
</evidence>
<keyword evidence="1 4" id="KW-0223">Dioxygenase</keyword>
<gene>
    <name evidence="4" type="ORF">HNR15_000589</name>
</gene>
<reference evidence="4 5" key="1">
    <citation type="submission" date="2020-07" db="EMBL/GenBank/DDBJ databases">
        <title>Sequencing the genomes of 1000 actinobacteria strains.</title>
        <authorList>
            <person name="Klenk H.-P."/>
        </authorList>
    </citation>
    <scope>NUCLEOTIDE SEQUENCE [LARGE SCALE GENOMIC DNA]</scope>
    <source>
        <strain evidence="4 5">DSM 29531</strain>
    </source>
</reference>
<protein>
    <submittedName>
        <fullName evidence="4">Gentisate 1,2-dioxygenase</fullName>
        <ecNumber evidence="4">1.13.11.4</ecNumber>
    </submittedName>
</protein>
<dbReference type="PANTHER" id="PTHR41517:SF1">
    <property type="entry name" value="CUPIN"/>
    <property type="match status" value="1"/>
</dbReference>
<name>A0A853D878_9MICO</name>
<dbReference type="AlphaFoldDB" id="A0A853D878"/>
<accession>A0A853D878</accession>
<dbReference type="InterPro" id="IPR011051">
    <property type="entry name" value="RmlC_Cupin_sf"/>
</dbReference>
<dbReference type="InterPro" id="IPR013096">
    <property type="entry name" value="Cupin_2"/>
</dbReference>
<organism evidence="4 5">
    <name type="scientific">Allobranchiibius huperziae</name>
    <dbReference type="NCBI Taxonomy" id="1874116"/>
    <lineage>
        <taxon>Bacteria</taxon>
        <taxon>Bacillati</taxon>
        <taxon>Actinomycetota</taxon>
        <taxon>Actinomycetes</taxon>
        <taxon>Micrococcales</taxon>
        <taxon>Dermacoccaceae</taxon>
        <taxon>Allobranchiibius</taxon>
    </lineage>
</organism>
<dbReference type="CDD" id="cd06992">
    <property type="entry name" value="cupin_GDO-like_C"/>
    <property type="match status" value="1"/>
</dbReference>
<keyword evidence="2 4" id="KW-0560">Oxidoreductase</keyword>
<dbReference type="PANTHER" id="PTHR41517">
    <property type="entry name" value="1,2-DIOXYGENASE PROTEIN-RELATED"/>
    <property type="match status" value="1"/>
</dbReference>
<dbReference type="Pfam" id="PF07883">
    <property type="entry name" value="Cupin_2"/>
    <property type="match status" value="1"/>
</dbReference>
<dbReference type="GO" id="GO:0047922">
    <property type="term" value="F:gentisate 1,2-dioxygenase activity"/>
    <property type="evidence" value="ECO:0007669"/>
    <property type="project" value="UniProtKB-EC"/>
</dbReference>
<dbReference type="InterPro" id="IPR047183">
    <property type="entry name" value="GDO-like"/>
</dbReference>
<evidence type="ECO:0000256" key="2">
    <source>
        <dbReference type="ARBA" id="ARBA00023002"/>
    </source>
</evidence>
<dbReference type="EMBL" id="JACCFW010000001">
    <property type="protein sequence ID" value="NYJ73626.1"/>
    <property type="molecule type" value="Genomic_DNA"/>
</dbReference>
<evidence type="ECO:0000313" key="4">
    <source>
        <dbReference type="EMBL" id="NYJ73626.1"/>
    </source>
</evidence>
<dbReference type="Gene3D" id="2.60.120.10">
    <property type="entry name" value="Jelly Rolls"/>
    <property type="match status" value="1"/>
</dbReference>
<feature type="domain" description="Cupin type-2" evidence="3">
    <location>
        <begin position="113"/>
        <end position="179"/>
    </location>
</feature>
<evidence type="ECO:0000259" key="3">
    <source>
        <dbReference type="Pfam" id="PF07883"/>
    </source>
</evidence>
<dbReference type="CDD" id="cd02216">
    <property type="entry name" value="cupin_GDO-like_N"/>
    <property type="match status" value="1"/>
</dbReference>
<comment type="caution">
    <text evidence="4">The sequence shown here is derived from an EMBL/GenBank/DDBJ whole genome shotgun (WGS) entry which is preliminary data.</text>
</comment>
<keyword evidence="5" id="KW-1185">Reference proteome</keyword>
<dbReference type="SUPFAM" id="SSF51182">
    <property type="entry name" value="RmlC-like cupins"/>
    <property type="match status" value="1"/>
</dbReference>
<dbReference type="RefSeq" id="WP_179479017.1">
    <property type="nucleotide sequence ID" value="NZ_JACCFW010000001.1"/>
</dbReference>
<dbReference type="Proteomes" id="UP000571817">
    <property type="component" value="Unassembled WGS sequence"/>
</dbReference>
<dbReference type="EC" id="1.13.11.4" evidence="4"/>
<evidence type="ECO:0000256" key="1">
    <source>
        <dbReference type="ARBA" id="ARBA00022964"/>
    </source>
</evidence>
<sequence length="381" mass="41807">MTAITPTSSPVTLHAVDAPGQPDATPALHDLYRGFEQELLVPLWTEIGDLMPLHPSSHAVPHLWKWDRLVALADRAGHLVPVGRGGERRAIALANPGLDGRPFATPTLWAAIQYLMPGEDAPEHRHTQNAFRFVVEGSGVWTVVGGDAVPMNRGDFLPQAGWNWHAHHNATDQPMAWIDGLDIPFQYLTDAQFFEFGRDRISDAERITPALSRSERLWGHPGLRPLGIEHTAAGSPLLAYKWEHTDRALADQLALEAEGQPGTVEHGHAAVRFSNPVDGRDVLPTLRTEFHRIARGSQTSPVRETGSSVYQVFDGSGSVTVGDHTWSVTRGDLFVVPSWQPFSARSEAGSTDSDSGALDLFRFTDAPVFEALRLDRTQKDS</sequence>
<dbReference type="FunFam" id="2.60.120.10:FF:000274">
    <property type="entry name" value="Gentisate 1,2-dioxygenase"/>
    <property type="match status" value="1"/>
</dbReference>
<dbReference type="InterPro" id="IPR014710">
    <property type="entry name" value="RmlC-like_jellyroll"/>
</dbReference>